<dbReference type="AlphaFoldDB" id="A0A1Q9DYI4"/>
<dbReference type="EMBL" id="LSRX01000334">
    <property type="protein sequence ID" value="OLQ00236.1"/>
    <property type="molecule type" value="Genomic_DNA"/>
</dbReference>
<comment type="caution">
    <text evidence="1">The sequence shown here is derived from an EMBL/GenBank/DDBJ whole genome shotgun (WGS) entry which is preliminary data.</text>
</comment>
<accession>A0A1Q9DYI4</accession>
<reference evidence="1 2" key="1">
    <citation type="submission" date="2016-02" db="EMBL/GenBank/DDBJ databases">
        <title>Genome analysis of coral dinoflagellate symbionts highlights evolutionary adaptations to a symbiotic lifestyle.</title>
        <authorList>
            <person name="Aranda M."/>
            <person name="Li Y."/>
            <person name="Liew Y.J."/>
            <person name="Baumgarten S."/>
            <person name="Simakov O."/>
            <person name="Wilson M."/>
            <person name="Piel J."/>
            <person name="Ashoor H."/>
            <person name="Bougouffa S."/>
            <person name="Bajic V.B."/>
            <person name="Ryu T."/>
            <person name="Ravasi T."/>
            <person name="Bayer T."/>
            <person name="Micklem G."/>
            <person name="Kim H."/>
            <person name="Bhak J."/>
            <person name="Lajeunesse T.C."/>
            <person name="Voolstra C.R."/>
        </authorList>
    </citation>
    <scope>NUCLEOTIDE SEQUENCE [LARGE SCALE GENOMIC DNA]</scope>
    <source>
        <strain evidence="1 2">CCMP2467</strain>
    </source>
</reference>
<protein>
    <submittedName>
        <fullName evidence="1">Uncharacterized protein</fullName>
    </submittedName>
</protein>
<dbReference type="Proteomes" id="UP000186817">
    <property type="component" value="Unassembled WGS sequence"/>
</dbReference>
<organism evidence="1 2">
    <name type="scientific">Symbiodinium microadriaticum</name>
    <name type="common">Dinoflagellate</name>
    <name type="synonym">Zooxanthella microadriatica</name>
    <dbReference type="NCBI Taxonomy" id="2951"/>
    <lineage>
        <taxon>Eukaryota</taxon>
        <taxon>Sar</taxon>
        <taxon>Alveolata</taxon>
        <taxon>Dinophyceae</taxon>
        <taxon>Suessiales</taxon>
        <taxon>Symbiodiniaceae</taxon>
        <taxon>Symbiodinium</taxon>
    </lineage>
</organism>
<dbReference type="OrthoDB" id="10664744at2759"/>
<evidence type="ECO:0000313" key="2">
    <source>
        <dbReference type="Proteomes" id="UP000186817"/>
    </source>
</evidence>
<keyword evidence="2" id="KW-1185">Reference proteome</keyword>
<name>A0A1Q9DYI4_SYMMI</name>
<gene>
    <name evidence="1" type="ORF">AK812_SmicGene17137</name>
</gene>
<proteinExistence type="predicted"/>
<sequence length="641" mass="69928">MLAGVLPKASELEEDAEAKTPKTIVELLQQVVKSGGPEFQMGDNKAAQGHPACLKRVEAMVGAIRRFTRMVRLEEGLISLAALEPSQAPMNEHNARMHELAPLHGSPLHLRGHSVSSETPVLKLGPKARLWPGRNIAELGLDALLNVLILLLLCLRPTTFCDQALGQVRHEPPVHDIRICGGSGEAARCGPVPELLSSDCASVPRGEFKRQCPDKVRFLPTRRMTRNGGVLREQCDLQQYRLSAAGLSGLVRGGDEKDVAGTTADEQRVEELLRPTPFRNGYLLLTPHILPSLICPTARKCGRQVIYDRQTAHAVVSHSLGNRETLKQLFAGQAPATVFAAVDQELLDLDFARQLRETELPGVLCKVAQVVANLARPGSNGWRHQQIPEILQMQPSPVITEYLLETGWLRVQFRPEQAMLAACYLLGAAAGDGDTLRILPDGSIVRRVAEKQVLSGTRGTGFCGLFGGASVLDAPPVWLPQAVTYALGQRWSDVQSTVRASVCIDPEPLALAASPLHSALHAFRLAVDVLAPWEVGTTAESSHTSSRPSCIQLSQGVRDCEKIKNFLQIFERKARMLVRSNVALHVFVHKEKELIRGKDTTWVGIVVDPAHIGEPATAAHARVALCNQKYLKNILTSVLKQ</sequence>
<evidence type="ECO:0000313" key="1">
    <source>
        <dbReference type="EMBL" id="OLQ00236.1"/>
    </source>
</evidence>